<dbReference type="InterPro" id="IPR013786">
    <property type="entry name" value="AcylCoA_DH/ox_N"/>
</dbReference>
<dbReference type="Gene3D" id="1.10.540.10">
    <property type="entry name" value="Acyl-CoA dehydrogenase/oxidase, N-terminal domain"/>
    <property type="match status" value="1"/>
</dbReference>
<feature type="domain" description="Acyl-CoA dehydrogenase/oxidase N-terminal" evidence="9">
    <location>
        <begin position="12"/>
        <end position="124"/>
    </location>
</feature>
<protein>
    <submittedName>
        <fullName evidence="10">Acyl-CoA dehydrogenase family protein</fullName>
    </submittedName>
</protein>
<dbReference type="Gene3D" id="1.20.140.10">
    <property type="entry name" value="Butyryl-CoA Dehydrogenase, subunit A, domain 3"/>
    <property type="match status" value="1"/>
</dbReference>
<dbReference type="SUPFAM" id="SSF56645">
    <property type="entry name" value="Acyl-CoA dehydrogenase NM domain-like"/>
    <property type="match status" value="1"/>
</dbReference>
<evidence type="ECO:0000259" key="9">
    <source>
        <dbReference type="Pfam" id="PF02771"/>
    </source>
</evidence>
<dbReference type="InterPro" id="IPR052161">
    <property type="entry name" value="Mycobact_Acyl-CoA_DH"/>
</dbReference>
<dbReference type="Pfam" id="PF00441">
    <property type="entry name" value="Acyl-CoA_dh_1"/>
    <property type="match status" value="1"/>
</dbReference>
<feature type="domain" description="Acyl-CoA oxidase/dehydrogenase middle" evidence="8">
    <location>
        <begin position="130"/>
        <end position="222"/>
    </location>
</feature>
<comment type="similarity">
    <text evidence="2 6">Belongs to the acyl-CoA dehydrogenase family.</text>
</comment>
<dbReference type="InterPro" id="IPR046373">
    <property type="entry name" value="Acyl-CoA_Oxase/DH_mid-dom_sf"/>
</dbReference>
<evidence type="ECO:0000256" key="1">
    <source>
        <dbReference type="ARBA" id="ARBA00001974"/>
    </source>
</evidence>
<dbReference type="Pfam" id="PF02770">
    <property type="entry name" value="Acyl-CoA_dh_M"/>
    <property type="match status" value="1"/>
</dbReference>
<evidence type="ECO:0000259" key="8">
    <source>
        <dbReference type="Pfam" id="PF02770"/>
    </source>
</evidence>
<comment type="caution">
    <text evidence="10">The sequence shown here is derived from an EMBL/GenBank/DDBJ whole genome shotgun (WGS) entry which is preliminary data.</text>
</comment>
<reference evidence="10 11" key="1">
    <citation type="journal article" date="2019" name="Int. J. Syst. Evol. Microbiol.">
        <title>The Global Catalogue of Microorganisms (GCM) 10K type strain sequencing project: providing services to taxonomists for standard genome sequencing and annotation.</title>
        <authorList>
            <consortium name="The Broad Institute Genomics Platform"/>
            <consortium name="The Broad Institute Genome Sequencing Center for Infectious Disease"/>
            <person name="Wu L."/>
            <person name="Ma J."/>
        </authorList>
    </citation>
    <scope>NUCLEOTIDE SEQUENCE [LARGE SCALE GENOMIC DNA]</scope>
    <source>
        <strain evidence="10 11">JCM 11896</strain>
    </source>
</reference>
<keyword evidence="3 6" id="KW-0285">Flavoprotein</keyword>
<dbReference type="PROSITE" id="PS00072">
    <property type="entry name" value="ACYL_COA_DH_1"/>
    <property type="match status" value="1"/>
</dbReference>
<evidence type="ECO:0000256" key="3">
    <source>
        <dbReference type="ARBA" id="ARBA00022630"/>
    </source>
</evidence>
<gene>
    <name evidence="10" type="ORF">GCM10009613_40370</name>
</gene>
<dbReference type="InterPro" id="IPR009100">
    <property type="entry name" value="AcylCoA_DH/oxidase_NM_dom_sf"/>
</dbReference>
<keyword evidence="4 6" id="KW-0274">FAD</keyword>
<dbReference type="InterPro" id="IPR009075">
    <property type="entry name" value="AcylCo_DH/oxidase_C"/>
</dbReference>
<dbReference type="Proteomes" id="UP001501414">
    <property type="component" value="Unassembled WGS sequence"/>
</dbReference>
<organism evidence="10 11">
    <name type="scientific">Pseudonocardia kongjuensis</name>
    <dbReference type="NCBI Taxonomy" id="102227"/>
    <lineage>
        <taxon>Bacteria</taxon>
        <taxon>Bacillati</taxon>
        <taxon>Actinomycetota</taxon>
        <taxon>Actinomycetes</taxon>
        <taxon>Pseudonocardiales</taxon>
        <taxon>Pseudonocardiaceae</taxon>
        <taxon>Pseudonocardia</taxon>
    </lineage>
</organism>
<dbReference type="InterPro" id="IPR006089">
    <property type="entry name" value="Acyl-CoA_DH_CS"/>
</dbReference>
<feature type="domain" description="Acyl-CoA dehydrogenase/oxidase C-terminal" evidence="7">
    <location>
        <begin position="280"/>
        <end position="377"/>
    </location>
</feature>
<comment type="cofactor">
    <cofactor evidence="1 6">
        <name>FAD</name>
        <dbReference type="ChEBI" id="CHEBI:57692"/>
    </cofactor>
</comment>
<dbReference type="SUPFAM" id="SSF47203">
    <property type="entry name" value="Acyl-CoA dehydrogenase C-terminal domain-like"/>
    <property type="match status" value="1"/>
</dbReference>
<name>A0ABN1XZC9_9PSEU</name>
<dbReference type="EMBL" id="BAAAJK010000024">
    <property type="protein sequence ID" value="GAA1393624.1"/>
    <property type="molecule type" value="Genomic_DNA"/>
</dbReference>
<evidence type="ECO:0000256" key="2">
    <source>
        <dbReference type="ARBA" id="ARBA00009347"/>
    </source>
</evidence>
<sequence>MSTSTVTDRPAPELRELRTEVRRFLAAAVDAGVFTPRVNSWLTGWDESFSRTLAERGWVGMTVPAGYGGHGRSHLERFAVTGELLAAGAPIAAHWIADRQIAPSILRYGTEEQKRYYLPRIASGGYYFGLGMSEPDAGSDLASVRTRAVRVDGGWQLTGTKVWTSGAHRAHALVVLARTATDPDDRHAGLSQFVVELGDPRIQVRPIMSMNGEHHFNEVVLDEAFVPDAGVLGTVGNGWTQVTSELAFERSGPERLLSTYPLLQELVAATGRGSVPADARIGRLVARTAALHRMSADIAETLARGDSAAGEAALVKLLGTRHEGDIADVADTLAGGLPPDREPALQDHVRTGLLEMPGFTLRGGSNEVLQGIVARRIGVRR</sequence>
<dbReference type="Gene3D" id="2.40.110.10">
    <property type="entry name" value="Butyryl-CoA Dehydrogenase, subunit A, domain 2"/>
    <property type="match status" value="1"/>
</dbReference>
<dbReference type="PANTHER" id="PTHR43292:SF4">
    <property type="entry name" value="ACYL-COA DEHYDROGENASE FADE34"/>
    <property type="match status" value="1"/>
</dbReference>
<dbReference type="InterPro" id="IPR037069">
    <property type="entry name" value="AcylCoA_DH/ox_N_sf"/>
</dbReference>
<keyword evidence="5 6" id="KW-0560">Oxidoreductase</keyword>
<evidence type="ECO:0000256" key="4">
    <source>
        <dbReference type="ARBA" id="ARBA00022827"/>
    </source>
</evidence>
<evidence type="ECO:0000256" key="6">
    <source>
        <dbReference type="RuleBase" id="RU362125"/>
    </source>
</evidence>
<dbReference type="InterPro" id="IPR036250">
    <property type="entry name" value="AcylCo_DH-like_C"/>
</dbReference>
<accession>A0ABN1XZC9</accession>
<dbReference type="Pfam" id="PF02771">
    <property type="entry name" value="Acyl-CoA_dh_N"/>
    <property type="match status" value="1"/>
</dbReference>
<proteinExistence type="inferred from homology"/>
<evidence type="ECO:0000259" key="7">
    <source>
        <dbReference type="Pfam" id="PF00441"/>
    </source>
</evidence>
<dbReference type="RefSeq" id="WP_344024791.1">
    <property type="nucleotide sequence ID" value="NZ_BAAAJK010000024.1"/>
</dbReference>
<dbReference type="PANTHER" id="PTHR43292">
    <property type="entry name" value="ACYL-COA DEHYDROGENASE"/>
    <property type="match status" value="1"/>
</dbReference>
<evidence type="ECO:0000256" key="5">
    <source>
        <dbReference type="ARBA" id="ARBA00023002"/>
    </source>
</evidence>
<keyword evidence="11" id="KW-1185">Reference proteome</keyword>
<evidence type="ECO:0000313" key="11">
    <source>
        <dbReference type="Proteomes" id="UP001501414"/>
    </source>
</evidence>
<evidence type="ECO:0000313" key="10">
    <source>
        <dbReference type="EMBL" id="GAA1393624.1"/>
    </source>
</evidence>
<dbReference type="InterPro" id="IPR006091">
    <property type="entry name" value="Acyl-CoA_Oxase/DH_mid-dom"/>
</dbReference>